<dbReference type="SUPFAM" id="SSF53474">
    <property type="entry name" value="alpha/beta-Hydrolases"/>
    <property type="match status" value="1"/>
</dbReference>
<dbReference type="RefSeq" id="WP_251742995.1">
    <property type="nucleotide sequence ID" value="NZ_JBHUOJ010000022.1"/>
</dbReference>
<dbReference type="Proteomes" id="UP001597438">
    <property type="component" value="Unassembled WGS sequence"/>
</dbReference>
<gene>
    <name evidence="2" type="ORF">ACFSYS_10300</name>
</gene>
<reference evidence="3" key="1">
    <citation type="journal article" date="2019" name="Int. J. Syst. Evol. Microbiol.">
        <title>The Global Catalogue of Microorganisms (GCM) 10K type strain sequencing project: providing services to taxonomists for standard genome sequencing and annotation.</title>
        <authorList>
            <consortium name="The Broad Institute Genomics Platform"/>
            <consortium name="The Broad Institute Genome Sequencing Center for Infectious Disease"/>
            <person name="Wu L."/>
            <person name="Ma J."/>
        </authorList>
    </citation>
    <scope>NUCLEOTIDE SEQUENCE [LARGE SCALE GENOMIC DNA]</scope>
    <source>
        <strain evidence="3">KCTC 52925</strain>
    </source>
</reference>
<dbReference type="EMBL" id="JBHUOJ010000022">
    <property type="protein sequence ID" value="MFD2833679.1"/>
    <property type="molecule type" value="Genomic_DNA"/>
</dbReference>
<organism evidence="2 3">
    <name type="scientific">Christiangramia antarctica</name>
    <dbReference type="NCBI Taxonomy" id="2058158"/>
    <lineage>
        <taxon>Bacteria</taxon>
        <taxon>Pseudomonadati</taxon>
        <taxon>Bacteroidota</taxon>
        <taxon>Flavobacteriia</taxon>
        <taxon>Flavobacteriales</taxon>
        <taxon>Flavobacteriaceae</taxon>
        <taxon>Christiangramia</taxon>
    </lineage>
</organism>
<dbReference type="InterPro" id="IPR029058">
    <property type="entry name" value="AB_hydrolase_fold"/>
</dbReference>
<evidence type="ECO:0000313" key="2">
    <source>
        <dbReference type="EMBL" id="MFD2833679.1"/>
    </source>
</evidence>
<name>A0ABW5X7P0_9FLAO</name>
<accession>A0ABW5X7P0</accession>
<evidence type="ECO:0000313" key="3">
    <source>
        <dbReference type="Proteomes" id="UP001597438"/>
    </source>
</evidence>
<dbReference type="Gene3D" id="3.40.50.1820">
    <property type="entry name" value="alpha/beta hydrolase"/>
    <property type="match status" value="1"/>
</dbReference>
<feature type="signal peptide" evidence="1">
    <location>
        <begin position="1"/>
        <end position="18"/>
    </location>
</feature>
<proteinExistence type="predicted"/>
<evidence type="ECO:0000256" key="1">
    <source>
        <dbReference type="SAM" id="SignalP"/>
    </source>
</evidence>
<feature type="chain" id="PRO_5045262078" description="Alpha/beta hydrolase" evidence="1">
    <location>
        <begin position="19"/>
        <end position="468"/>
    </location>
</feature>
<keyword evidence="1" id="KW-0732">Signal</keyword>
<comment type="caution">
    <text evidence="2">The sequence shown here is derived from an EMBL/GenBank/DDBJ whole genome shotgun (WGS) entry which is preliminary data.</text>
</comment>
<keyword evidence="3" id="KW-1185">Reference proteome</keyword>
<sequence length="468" mass="53918">MKNFLLSIFVISSFLANAQDFRFIKGSVTDSLPINLEKSATFALFAPSNYTSEKEWPVLFVFDPLGRGKSSANLFRNVAENQGYLIISSNINIKEKPLDSVVNMATTMFNTVFKSLPVNKQMVYSAGLSEGAQIASSLPIFYPDVSGVLAIGNSLLDRKSINKKKPFMFIAMGGKRDYMIYEMELYLKFFDDIDFPTDVYYYDGKEDEWPDPQILENAVSSFSLQAVKDGHRTKDENFVAILYKSQVDYAERLRRQLNYYDSYEVLERIEKRFEDFGYEDQTEDMLKELKRSDGFKKQRNNFRQITSYERTQQDEYEYLLKNDIYNADFQNIGWWAYQIDEIDKIIDNSDALKSNMASRLKGYLDFITKKNFDQIIASNAGIDYKIYISVLRTAINKSDPEAYLKIISLAGADGDDQTALLYLEDLLKTGFSDIEALYNIPGALNLTFTKEYNALIKQYLGESKYFND</sequence>
<protein>
    <recommendedName>
        <fullName evidence="4">Alpha/beta hydrolase</fullName>
    </recommendedName>
</protein>
<evidence type="ECO:0008006" key="4">
    <source>
        <dbReference type="Google" id="ProtNLM"/>
    </source>
</evidence>